<protein>
    <submittedName>
        <fullName evidence="2">DUF3325 family protein</fullName>
    </submittedName>
</protein>
<dbReference type="InterPro" id="IPR021762">
    <property type="entry name" value="DUF3325"/>
</dbReference>
<dbReference type="RefSeq" id="WP_370563182.1">
    <property type="nucleotide sequence ID" value="NZ_JBFWIB010000003.1"/>
</dbReference>
<sequence>MTAAVCAALLVAAWAGLCYGQARQHASGFGSEGTRGRRRAFAVAGWLLLAAALAVAMHGAETEFGPVLWAVLLSLTALGWVTAHAWRPRAARWLAAAALLLGVLGLPAFALI</sequence>
<dbReference type="Proteomes" id="UP001566331">
    <property type="component" value="Unassembled WGS sequence"/>
</dbReference>
<dbReference type="EMBL" id="JBFWIC010000001">
    <property type="protein sequence ID" value="MEZ0473058.1"/>
    <property type="molecule type" value="Genomic_DNA"/>
</dbReference>
<feature type="transmembrane region" description="Helical" evidence="1">
    <location>
        <begin position="92"/>
        <end position="111"/>
    </location>
</feature>
<comment type="caution">
    <text evidence="2">The sequence shown here is derived from an EMBL/GenBank/DDBJ whole genome shotgun (WGS) entry which is preliminary data.</text>
</comment>
<feature type="transmembrane region" description="Helical" evidence="1">
    <location>
        <begin position="40"/>
        <end position="60"/>
    </location>
</feature>
<keyword evidence="1" id="KW-0812">Transmembrane</keyword>
<gene>
    <name evidence="2" type="ORF">AB6713_00270</name>
</gene>
<keyword evidence="1" id="KW-0472">Membrane</keyword>
<name>A0ABV4HLF8_9GAMM</name>
<evidence type="ECO:0000313" key="2">
    <source>
        <dbReference type="EMBL" id="MEZ0473058.1"/>
    </source>
</evidence>
<organism evidence="2 3">
    <name type="scientific">Luteimonas salinilitoris</name>
    <dbReference type="NCBI Taxonomy" id="3237697"/>
    <lineage>
        <taxon>Bacteria</taxon>
        <taxon>Pseudomonadati</taxon>
        <taxon>Pseudomonadota</taxon>
        <taxon>Gammaproteobacteria</taxon>
        <taxon>Lysobacterales</taxon>
        <taxon>Lysobacteraceae</taxon>
        <taxon>Luteimonas</taxon>
    </lineage>
</organism>
<accession>A0ABV4HLF8</accession>
<keyword evidence="1" id="KW-1133">Transmembrane helix</keyword>
<keyword evidence="3" id="KW-1185">Reference proteome</keyword>
<proteinExistence type="predicted"/>
<reference evidence="2 3" key="1">
    <citation type="submission" date="2024-07" db="EMBL/GenBank/DDBJ databases">
        <title>Luteimonas salilacus sp. nov., isolated from the shore soil of Salt Lake in Tibet of China.</title>
        <authorList>
            <person name="Zhang X."/>
            <person name="Li A."/>
        </authorList>
    </citation>
    <scope>NUCLEOTIDE SEQUENCE [LARGE SCALE GENOMIC DNA]</scope>
    <source>
        <strain evidence="2 3">B3-2-R+30</strain>
    </source>
</reference>
<feature type="transmembrane region" description="Helical" evidence="1">
    <location>
        <begin position="67"/>
        <end position="86"/>
    </location>
</feature>
<evidence type="ECO:0000313" key="3">
    <source>
        <dbReference type="Proteomes" id="UP001566331"/>
    </source>
</evidence>
<dbReference type="Pfam" id="PF11804">
    <property type="entry name" value="DUF3325"/>
    <property type="match status" value="1"/>
</dbReference>
<evidence type="ECO:0000256" key="1">
    <source>
        <dbReference type="SAM" id="Phobius"/>
    </source>
</evidence>